<evidence type="ECO:0000256" key="8">
    <source>
        <dbReference type="PIRSR" id="PIRSR001589-1"/>
    </source>
</evidence>
<dbReference type="NCBIfam" id="TIGR01536">
    <property type="entry name" value="asn_synth_AEB"/>
    <property type="match status" value="1"/>
</dbReference>
<comment type="similarity">
    <text evidence="2">Belongs to the asparagine synthetase family.</text>
</comment>
<keyword evidence="8" id="KW-0028">Amino-acid biosynthesis</keyword>
<dbReference type="InterPro" id="IPR033738">
    <property type="entry name" value="AsnB_N"/>
</dbReference>
<evidence type="ECO:0000256" key="5">
    <source>
        <dbReference type="ARBA" id="ARBA00022840"/>
    </source>
</evidence>
<dbReference type="InterPro" id="IPR014729">
    <property type="entry name" value="Rossmann-like_a/b/a_fold"/>
</dbReference>
<dbReference type="PROSITE" id="PS51278">
    <property type="entry name" value="GATASE_TYPE_2"/>
    <property type="match status" value="1"/>
</dbReference>
<dbReference type="InterPro" id="IPR017932">
    <property type="entry name" value="GATase_2_dom"/>
</dbReference>
<feature type="domain" description="Glutamine amidotransferase type-2" evidence="11">
    <location>
        <begin position="2"/>
        <end position="220"/>
    </location>
</feature>
<proteinExistence type="inferred from homology"/>
<evidence type="ECO:0000256" key="2">
    <source>
        <dbReference type="ARBA" id="ARBA00005752"/>
    </source>
</evidence>
<dbReference type="RefSeq" id="WP_160586696.1">
    <property type="nucleotide sequence ID" value="NZ_BMHN01000001.1"/>
</dbReference>
<dbReference type="AlphaFoldDB" id="A0A845Q8S2"/>
<feature type="binding site" evidence="9">
    <location>
        <position position="106"/>
    </location>
    <ligand>
        <name>L-glutamine</name>
        <dbReference type="ChEBI" id="CHEBI:58359"/>
    </ligand>
</feature>
<keyword evidence="12" id="KW-0436">Ligase</keyword>
<dbReference type="EMBL" id="WXYQ01000001">
    <property type="protein sequence ID" value="NBG94630.1"/>
    <property type="molecule type" value="Genomic_DNA"/>
</dbReference>
<evidence type="ECO:0000313" key="12">
    <source>
        <dbReference type="EMBL" id="NBG94630.1"/>
    </source>
</evidence>
<gene>
    <name evidence="12" type="primary">asnB</name>
    <name evidence="12" type="ORF">GTQ45_02675</name>
</gene>
<dbReference type="GO" id="GO:0005829">
    <property type="term" value="C:cytosol"/>
    <property type="evidence" value="ECO:0007669"/>
    <property type="project" value="TreeGrafter"/>
</dbReference>
<comment type="catalytic activity">
    <reaction evidence="7">
        <text>L-aspartate + L-glutamine + ATP + H2O = L-asparagine + L-glutamate + AMP + diphosphate + H(+)</text>
        <dbReference type="Rhea" id="RHEA:12228"/>
        <dbReference type="ChEBI" id="CHEBI:15377"/>
        <dbReference type="ChEBI" id="CHEBI:15378"/>
        <dbReference type="ChEBI" id="CHEBI:29985"/>
        <dbReference type="ChEBI" id="CHEBI:29991"/>
        <dbReference type="ChEBI" id="CHEBI:30616"/>
        <dbReference type="ChEBI" id="CHEBI:33019"/>
        <dbReference type="ChEBI" id="CHEBI:58048"/>
        <dbReference type="ChEBI" id="CHEBI:58359"/>
        <dbReference type="ChEBI" id="CHEBI:456215"/>
        <dbReference type="EC" id="6.3.5.4"/>
    </reaction>
</comment>
<keyword evidence="8" id="KW-0061">Asparagine biosynthesis</keyword>
<evidence type="ECO:0000256" key="7">
    <source>
        <dbReference type="ARBA" id="ARBA00048741"/>
    </source>
</evidence>
<dbReference type="GO" id="GO:0005524">
    <property type="term" value="F:ATP binding"/>
    <property type="evidence" value="ECO:0007669"/>
    <property type="project" value="UniProtKB-KW"/>
</dbReference>
<feature type="active site" description="For GATase activity" evidence="8">
    <location>
        <position position="2"/>
    </location>
</feature>
<keyword evidence="6 8" id="KW-0315">Glutamine amidotransferase</keyword>
<dbReference type="SUPFAM" id="SSF52402">
    <property type="entry name" value="Adenine nucleotide alpha hydrolases-like"/>
    <property type="match status" value="1"/>
</dbReference>
<dbReference type="PANTHER" id="PTHR43284:SF1">
    <property type="entry name" value="ASPARAGINE SYNTHETASE"/>
    <property type="match status" value="1"/>
</dbReference>
<dbReference type="InterPro" id="IPR029055">
    <property type="entry name" value="Ntn_hydrolases_N"/>
</dbReference>
<comment type="pathway">
    <text evidence="1">Amino-acid biosynthesis; L-asparagine biosynthesis; L-asparagine from L-aspartate (L-Gln route): step 1/1.</text>
</comment>
<dbReference type="Pfam" id="PF13522">
    <property type="entry name" value="GATase_6"/>
    <property type="match status" value="1"/>
</dbReference>
<comment type="caution">
    <text evidence="12">The sequence shown here is derived from an EMBL/GenBank/DDBJ whole genome shotgun (WGS) entry which is preliminary data.</text>
</comment>
<dbReference type="Gene3D" id="3.40.50.620">
    <property type="entry name" value="HUPs"/>
    <property type="match status" value="1"/>
</dbReference>
<dbReference type="PANTHER" id="PTHR43284">
    <property type="entry name" value="ASPARAGINE SYNTHETASE (GLUTAMINE-HYDROLYZING)"/>
    <property type="match status" value="1"/>
</dbReference>
<sequence length="619" mass="68221">MCGFAGFLDPDHRTNPTHWPGLLTAMTDAIAPRGPNHAGQWHDAEAGIGLGFRRLSILDLSPAGNQPMTSADGRFQLVYNGEIYNAPDIRARLEQTGDIAWRGHSDTEILLAALARWGVAETLPLLDGMFAFALWDRETRTLFLARDRFGEKPLVYGWQQGVFLFGSTLAALRPHPAWETKLSATAVSAFLTRSYVPAPLTIQEGMAKLPPGHWGELRPGRGRALALKTYFDPLEEAESLQPEGGTRPIEAAVDELDALIARSVTRRLHADVPVGVFLSGGIDSSTVAAHAARAAGHRVKTFTIAFPDSAHDEAPYARDVAAHLGTDHHEMPVTDKDARDLLPDLPATYDEPFADPSALPSMVLSRKTRAHVTVALSGDGGDEFFGGYGRYRAAAEDWRRAAGRPQWLRRAAGTLARVPGMPGRKALARAGIQGPDDAYLPHVSRWRWDMPTAAYDEPPWPASPLAPEARFMVQDTMTYLPDDLQVKMDRASMGASLEVRAPLLDHAIARFAFAQFPEISTYPNISGKYLLRRTLARHVPEHLFERPKMGFYQPLPDWLRGELRDWAEALLSPQALARTGLIDPAPIRAAWAAHLRGRNRALDLWTILTFQQWLAAQSA</sequence>
<protein>
    <recommendedName>
        <fullName evidence="3">asparagine synthase (glutamine-hydrolyzing)</fullName>
        <ecNumber evidence="3">6.3.5.4</ecNumber>
    </recommendedName>
</protein>
<dbReference type="CDD" id="cd01991">
    <property type="entry name" value="Asn_synthase_B_C"/>
    <property type="match status" value="1"/>
</dbReference>
<evidence type="ECO:0000256" key="9">
    <source>
        <dbReference type="PIRSR" id="PIRSR001589-2"/>
    </source>
</evidence>
<keyword evidence="5 9" id="KW-0067">ATP-binding</keyword>
<feature type="binding site" evidence="9">
    <location>
        <begin position="377"/>
        <end position="378"/>
    </location>
    <ligand>
        <name>ATP</name>
        <dbReference type="ChEBI" id="CHEBI:30616"/>
    </ligand>
</feature>
<feature type="site" description="Important for beta-aspartyl-AMP intermediate formation" evidence="10">
    <location>
        <position position="379"/>
    </location>
</feature>
<evidence type="ECO:0000256" key="10">
    <source>
        <dbReference type="PIRSR" id="PIRSR001589-3"/>
    </source>
</evidence>
<evidence type="ECO:0000256" key="1">
    <source>
        <dbReference type="ARBA" id="ARBA00005187"/>
    </source>
</evidence>
<dbReference type="CDD" id="cd00712">
    <property type="entry name" value="AsnB"/>
    <property type="match status" value="1"/>
</dbReference>
<dbReference type="InterPro" id="IPR051786">
    <property type="entry name" value="ASN_synthetase/amidase"/>
</dbReference>
<dbReference type="Gene3D" id="3.60.20.10">
    <property type="entry name" value="Glutamine Phosphoribosylpyrophosphate, subunit 1, domain 1"/>
    <property type="match status" value="1"/>
</dbReference>
<keyword evidence="13" id="KW-1185">Reference proteome</keyword>
<evidence type="ECO:0000259" key="11">
    <source>
        <dbReference type="PROSITE" id="PS51278"/>
    </source>
</evidence>
<accession>A0A845Q8S2</accession>
<dbReference type="GO" id="GO:0004066">
    <property type="term" value="F:asparagine synthase (glutamine-hydrolyzing) activity"/>
    <property type="evidence" value="ECO:0007669"/>
    <property type="project" value="UniProtKB-EC"/>
</dbReference>
<name>A0A845Q8S2_9HYPH</name>
<reference evidence="12 13" key="1">
    <citation type="journal article" date="2016" name="Int. J. Syst. Evol. Microbiol.">
        <title>Pyruvatibacter mobilis gen. nov., sp. nov., a marine bacterium from the culture broth of Picochlorum sp. 122.</title>
        <authorList>
            <person name="Wang G."/>
            <person name="Tang M."/>
            <person name="Wu H."/>
            <person name="Dai S."/>
            <person name="Li T."/>
            <person name="Chen C."/>
            <person name="He H."/>
            <person name="Fan J."/>
            <person name="Xiang W."/>
            <person name="Li X."/>
        </authorList>
    </citation>
    <scope>NUCLEOTIDE SEQUENCE [LARGE SCALE GENOMIC DNA]</scope>
    <source>
        <strain evidence="12 13">GYP-11</strain>
    </source>
</reference>
<evidence type="ECO:0000256" key="6">
    <source>
        <dbReference type="ARBA" id="ARBA00022962"/>
    </source>
</evidence>
<evidence type="ECO:0000256" key="3">
    <source>
        <dbReference type="ARBA" id="ARBA00012737"/>
    </source>
</evidence>
<dbReference type="OrthoDB" id="9763290at2"/>
<dbReference type="InterPro" id="IPR001962">
    <property type="entry name" value="Asn_synthase"/>
</dbReference>
<feature type="binding site" evidence="9">
    <location>
        <position position="304"/>
    </location>
    <ligand>
        <name>ATP</name>
        <dbReference type="ChEBI" id="CHEBI:30616"/>
    </ligand>
</feature>
<organism evidence="12 13">
    <name type="scientific">Pyruvatibacter mobilis</name>
    <dbReference type="NCBI Taxonomy" id="1712261"/>
    <lineage>
        <taxon>Bacteria</taxon>
        <taxon>Pseudomonadati</taxon>
        <taxon>Pseudomonadota</taxon>
        <taxon>Alphaproteobacteria</taxon>
        <taxon>Hyphomicrobiales</taxon>
        <taxon>Parvibaculaceae</taxon>
        <taxon>Pyruvatibacter</taxon>
    </lineage>
</organism>
<dbReference type="Pfam" id="PF00733">
    <property type="entry name" value="Asn_synthase"/>
    <property type="match status" value="1"/>
</dbReference>
<keyword evidence="4 9" id="KW-0547">Nucleotide-binding</keyword>
<dbReference type="GO" id="GO:0006529">
    <property type="term" value="P:asparagine biosynthetic process"/>
    <property type="evidence" value="ECO:0007669"/>
    <property type="project" value="UniProtKB-KW"/>
</dbReference>
<dbReference type="EC" id="6.3.5.4" evidence="3"/>
<dbReference type="PIRSF" id="PIRSF001589">
    <property type="entry name" value="Asn_synthetase_glu-h"/>
    <property type="match status" value="1"/>
</dbReference>
<evidence type="ECO:0000256" key="4">
    <source>
        <dbReference type="ARBA" id="ARBA00022741"/>
    </source>
</evidence>
<dbReference type="InterPro" id="IPR006426">
    <property type="entry name" value="Asn_synth_AEB"/>
</dbReference>
<dbReference type="GeneID" id="300653618"/>
<evidence type="ECO:0000313" key="13">
    <source>
        <dbReference type="Proteomes" id="UP000470384"/>
    </source>
</evidence>
<dbReference type="SUPFAM" id="SSF56235">
    <property type="entry name" value="N-terminal nucleophile aminohydrolases (Ntn hydrolases)"/>
    <property type="match status" value="1"/>
</dbReference>
<dbReference type="Proteomes" id="UP000470384">
    <property type="component" value="Unassembled WGS sequence"/>
</dbReference>